<proteinExistence type="predicted"/>
<keyword evidence="2" id="KW-1185">Reference proteome</keyword>
<organism evidence="1 2">
    <name type="scientific">Haemaphysalis longicornis</name>
    <name type="common">Bush tick</name>
    <dbReference type="NCBI Taxonomy" id="44386"/>
    <lineage>
        <taxon>Eukaryota</taxon>
        <taxon>Metazoa</taxon>
        <taxon>Ecdysozoa</taxon>
        <taxon>Arthropoda</taxon>
        <taxon>Chelicerata</taxon>
        <taxon>Arachnida</taxon>
        <taxon>Acari</taxon>
        <taxon>Parasitiformes</taxon>
        <taxon>Ixodida</taxon>
        <taxon>Ixodoidea</taxon>
        <taxon>Ixodidae</taxon>
        <taxon>Haemaphysalinae</taxon>
        <taxon>Haemaphysalis</taxon>
    </lineage>
</organism>
<reference evidence="1 2" key="1">
    <citation type="journal article" date="2020" name="Cell">
        <title>Large-Scale Comparative Analyses of Tick Genomes Elucidate Their Genetic Diversity and Vector Capacities.</title>
        <authorList>
            <consortium name="Tick Genome and Microbiome Consortium (TIGMIC)"/>
            <person name="Jia N."/>
            <person name="Wang J."/>
            <person name="Shi W."/>
            <person name="Du L."/>
            <person name="Sun Y."/>
            <person name="Zhan W."/>
            <person name="Jiang J.F."/>
            <person name="Wang Q."/>
            <person name="Zhang B."/>
            <person name="Ji P."/>
            <person name="Bell-Sakyi L."/>
            <person name="Cui X.M."/>
            <person name="Yuan T.T."/>
            <person name="Jiang B.G."/>
            <person name="Yang W.F."/>
            <person name="Lam T.T."/>
            <person name="Chang Q.C."/>
            <person name="Ding S.J."/>
            <person name="Wang X.J."/>
            <person name="Zhu J.G."/>
            <person name="Ruan X.D."/>
            <person name="Zhao L."/>
            <person name="Wei J.T."/>
            <person name="Ye R.Z."/>
            <person name="Que T.C."/>
            <person name="Du C.H."/>
            <person name="Zhou Y.H."/>
            <person name="Cheng J.X."/>
            <person name="Dai P.F."/>
            <person name="Guo W.B."/>
            <person name="Han X.H."/>
            <person name="Huang E.J."/>
            <person name="Li L.F."/>
            <person name="Wei W."/>
            <person name="Gao Y.C."/>
            <person name="Liu J.Z."/>
            <person name="Shao H.Z."/>
            <person name="Wang X."/>
            <person name="Wang C.C."/>
            <person name="Yang T.C."/>
            <person name="Huo Q.B."/>
            <person name="Li W."/>
            <person name="Chen H.Y."/>
            <person name="Chen S.E."/>
            <person name="Zhou L.G."/>
            <person name="Ni X.B."/>
            <person name="Tian J.H."/>
            <person name="Sheng Y."/>
            <person name="Liu T."/>
            <person name="Pan Y.S."/>
            <person name="Xia L.Y."/>
            <person name="Li J."/>
            <person name="Zhao F."/>
            <person name="Cao W.C."/>
        </authorList>
    </citation>
    <scope>NUCLEOTIDE SEQUENCE [LARGE SCALE GENOMIC DNA]</scope>
    <source>
        <strain evidence="1">HaeL-2018</strain>
    </source>
</reference>
<dbReference type="VEuPathDB" id="VectorBase:HLOH_043904"/>
<gene>
    <name evidence="1" type="ORF">HPB48_018771</name>
</gene>
<sequence>MLARQPPRRNKAGSRSGRSIGEDLVNLTFCLMFLAPTWAAAVQRPNCRLNRSHKLYRKPSPACIHKKRGVNKAPPAVILKLHNDYRSQVA</sequence>
<comment type="caution">
    <text evidence="1">The sequence shown here is derived from an EMBL/GenBank/DDBJ whole genome shotgun (WGS) entry which is preliminary data.</text>
</comment>
<evidence type="ECO:0000313" key="2">
    <source>
        <dbReference type="Proteomes" id="UP000821853"/>
    </source>
</evidence>
<dbReference type="AlphaFoldDB" id="A0A9J6GP04"/>
<protein>
    <submittedName>
        <fullName evidence="1">Uncharacterized protein</fullName>
    </submittedName>
</protein>
<name>A0A9J6GP04_HAELO</name>
<accession>A0A9J6GP04</accession>
<dbReference type="Proteomes" id="UP000821853">
    <property type="component" value="Unassembled WGS sequence"/>
</dbReference>
<dbReference type="EMBL" id="JABSTR010000008">
    <property type="protein sequence ID" value="KAH9376320.1"/>
    <property type="molecule type" value="Genomic_DNA"/>
</dbReference>
<evidence type="ECO:0000313" key="1">
    <source>
        <dbReference type="EMBL" id="KAH9376320.1"/>
    </source>
</evidence>